<dbReference type="InterPro" id="IPR002355">
    <property type="entry name" value="Cu_oxidase_Cu_BS"/>
</dbReference>
<dbReference type="RefSeq" id="WP_150496098.1">
    <property type="nucleotide sequence ID" value="NZ_BMFA01000005.1"/>
</dbReference>
<reference evidence="8" key="2">
    <citation type="submission" date="2020-09" db="EMBL/GenBank/DDBJ databases">
        <authorList>
            <person name="Sun Q."/>
            <person name="Zhou Y."/>
        </authorList>
    </citation>
    <scope>NUCLEOTIDE SEQUENCE</scope>
    <source>
        <strain evidence="8">CGMCC 1.12426</strain>
    </source>
</reference>
<dbReference type="InterPro" id="IPR006311">
    <property type="entry name" value="TAT_signal"/>
</dbReference>
<evidence type="ECO:0000256" key="3">
    <source>
        <dbReference type="ARBA" id="ARBA00023008"/>
    </source>
</evidence>
<accession>A0A916THW5</accession>
<evidence type="ECO:0000256" key="1">
    <source>
        <dbReference type="ARBA" id="ARBA00022723"/>
    </source>
</evidence>
<dbReference type="PROSITE" id="PS00080">
    <property type="entry name" value="MULTICOPPER_OXIDASE2"/>
    <property type="match status" value="1"/>
</dbReference>
<proteinExistence type="predicted"/>
<dbReference type="InterPro" id="IPR033138">
    <property type="entry name" value="Cu_oxidase_CS"/>
</dbReference>
<dbReference type="AlphaFoldDB" id="A0A916THW5"/>
<dbReference type="InterPro" id="IPR045087">
    <property type="entry name" value="Cu-oxidase_fam"/>
</dbReference>
<comment type="caution">
    <text evidence="8">The sequence shown here is derived from an EMBL/GenBank/DDBJ whole genome shotgun (WGS) entry which is preliminary data.</text>
</comment>
<dbReference type="InterPro" id="IPR008972">
    <property type="entry name" value="Cupredoxin"/>
</dbReference>
<evidence type="ECO:0000256" key="4">
    <source>
        <dbReference type="SAM" id="MobiDB-lite"/>
    </source>
</evidence>
<keyword evidence="3" id="KW-0186">Copper</keyword>
<evidence type="ECO:0000259" key="7">
    <source>
        <dbReference type="Pfam" id="PF07732"/>
    </source>
</evidence>
<dbReference type="OrthoDB" id="9757546at2"/>
<evidence type="ECO:0000259" key="5">
    <source>
        <dbReference type="Pfam" id="PF00394"/>
    </source>
</evidence>
<feature type="compositionally biased region" description="Polar residues" evidence="4">
    <location>
        <begin position="1"/>
        <end position="20"/>
    </location>
</feature>
<dbReference type="GO" id="GO:0016491">
    <property type="term" value="F:oxidoreductase activity"/>
    <property type="evidence" value="ECO:0007669"/>
    <property type="project" value="UniProtKB-KW"/>
</dbReference>
<evidence type="ECO:0000256" key="2">
    <source>
        <dbReference type="ARBA" id="ARBA00023002"/>
    </source>
</evidence>
<dbReference type="Pfam" id="PF07731">
    <property type="entry name" value="Cu-oxidase_2"/>
    <property type="match status" value="1"/>
</dbReference>
<keyword evidence="9" id="KW-1185">Reference proteome</keyword>
<evidence type="ECO:0000313" key="9">
    <source>
        <dbReference type="Proteomes" id="UP000605148"/>
    </source>
</evidence>
<dbReference type="PANTHER" id="PTHR11709:SF394">
    <property type="entry name" value="FI03373P-RELATED"/>
    <property type="match status" value="1"/>
</dbReference>
<feature type="domain" description="Plastocyanin-like" evidence="7">
    <location>
        <begin position="69"/>
        <end position="173"/>
    </location>
</feature>
<dbReference type="GO" id="GO:0005507">
    <property type="term" value="F:copper ion binding"/>
    <property type="evidence" value="ECO:0007669"/>
    <property type="project" value="InterPro"/>
</dbReference>
<dbReference type="SUPFAM" id="SSF49503">
    <property type="entry name" value="Cupredoxins"/>
    <property type="match status" value="3"/>
</dbReference>
<feature type="domain" description="Plastocyanin-like" evidence="6">
    <location>
        <begin position="379"/>
        <end position="480"/>
    </location>
</feature>
<sequence>MVSNSESGRLTPVNSRGQGQSRRRFLQAAGALAATGAVPGPSWALAQVDDGFLELTARPAPKRLYENTGLPSDLWTYNGTAPGPEIRVKHRERVRVRLINELPEATSIHWHGIRIDNAMDGVAGLTQDPVPPGEVFEYDFEVPDAGTFWYHAHTKSWNQVGRGLYGALIVEENTPPTGREQDLVLVVDDWRLTRDGRLDTESFGSLHDWSHGGRLGNWLTVNGRTNPDFRLQAGEIYRLRIINAANARILAIDPKRIGGDLIAYDGQPLAVPRPFDWEVELMGPGQRFDLILRPEAESDLALVELSGNQPLTFARFPVEQGGAIKAPDVRLPKPNPFAAPDLGAARVFELDMTGGAMGRMGQILHKGEVLDRDGMRRTGQVWAFNGHAGNLEAPLFQAHLGETVVIRTRNLTRWPHAMHAHGHHFRILQDGALGEWRDTFLIAPEEQVEIAFQAENPGKWLFHCHMLEHAAGGMTSWFEVLRA</sequence>
<gene>
    <name evidence="8" type="ORF">GCM10011316_17960</name>
</gene>
<dbReference type="InterPro" id="IPR001117">
    <property type="entry name" value="Cu-oxidase_2nd"/>
</dbReference>
<dbReference type="PANTHER" id="PTHR11709">
    <property type="entry name" value="MULTI-COPPER OXIDASE"/>
    <property type="match status" value="1"/>
</dbReference>
<dbReference type="PROSITE" id="PS51318">
    <property type="entry name" value="TAT"/>
    <property type="match status" value="1"/>
</dbReference>
<dbReference type="EMBL" id="BMFA01000005">
    <property type="protein sequence ID" value="GGB46269.1"/>
    <property type="molecule type" value="Genomic_DNA"/>
</dbReference>
<dbReference type="Gene3D" id="2.60.40.420">
    <property type="entry name" value="Cupredoxins - blue copper proteins"/>
    <property type="match status" value="3"/>
</dbReference>
<evidence type="ECO:0000313" key="8">
    <source>
        <dbReference type="EMBL" id="GGB46269.1"/>
    </source>
</evidence>
<dbReference type="NCBIfam" id="TIGR01409">
    <property type="entry name" value="TAT_signal_seq"/>
    <property type="match status" value="1"/>
</dbReference>
<dbReference type="Pfam" id="PF00394">
    <property type="entry name" value="Cu-oxidase"/>
    <property type="match status" value="1"/>
</dbReference>
<dbReference type="InterPro" id="IPR011706">
    <property type="entry name" value="Cu-oxidase_C"/>
</dbReference>
<name>A0A916THW5_9HYPH</name>
<evidence type="ECO:0000259" key="6">
    <source>
        <dbReference type="Pfam" id="PF07731"/>
    </source>
</evidence>
<feature type="domain" description="Plastocyanin-like" evidence="5">
    <location>
        <begin position="184"/>
        <end position="295"/>
    </location>
</feature>
<dbReference type="CDD" id="cd13861">
    <property type="entry name" value="CuRO_1_CumA_like"/>
    <property type="match status" value="1"/>
</dbReference>
<keyword evidence="2" id="KW-0560">Oxidoreductase</keyword>
<dbReference type="Proteomes" id="UP000605148">
    <property type="component" value="Unassembled WGS sequence"/>
</dbReference>
<protein>
    <submittedName>
        <fullName evidence="8">Copper oxidase</fullName>
    </submittedName>
</protein>
<dbReference type="InterPro" id="IPR019546">
    <property type="entry name" value="TAT_signal_bac_arc"/>
</dbReference>
<keyword evidence="1" id="KW-0479">Metal-binding</keyword>
<dbReference type="Pfam" id="PF07732">
    <property type="entry name" value="Cu-oxidase_3"/>
    <property type="match status" value="1"/>
</dbReference>
<organism evidence="8 9">
    <name type="scientific">Roseibium aquae</name>
    <dbReference type="NCBI Taxonomy" id="1323746"/>
    <lineage>
        <taxon>Bacteria</taxon>
        <taxon>Pseudomonadati</taxon>
        <taxon>Pseudomonadota</taxon>
        <taxon>Alphaproteobacteria</taxon>
        <taxon>Hyphomicrobiales</taxon>
        <taxon>Stappiaceae</taxon>
        <taxon>Roseibium</taxon>
    </lineage>
</organism>
<dbReference type="PROSITE" id="PS00079">
    <property type="entry name" value="MULTICOPPER_OXIDASE1"/>
    <property type="match status" value="1"/>
</dbReference>
<reference evidence="8" key="1">
    <citation type="journal article" date="2014" name="Int. J. Syst. Evol. Microbiol.">
        <title>Complete genome sequence of Corynebacterium casei LMG S-19264T (=DSM 44701T), isolated from a smear-ripened cheese.</title>
        <authorList>
            <consortium name="US DOE Joint Genome Institute (JGI-PGF)"/>
            <person name="Walter F."/>
            <person name="Albersmeier A."/>
            <person name="Kalinowski J."/>
            <person name="Ruckert C."/>
        </authorList>
    </citation>
    <scope>NUCLEOTIDE SEQUENCE</scope>
    <source>
        <strain evidence="8">CGMCC 1.12426</strain>
    </source>
</reference>
<dbReference type="InterPro" id="IPR011707">
    <property type="entry name" value="Cu-oxidase-like_N"/>
</dbReference>
<feature type="region of interest" description="Disordered" evidence="4">
    <location>
        <begin position="1"/>
        <end position="22"/>
    </location>
</feature>